<evidence type="ECO:0000259" key="2">
    <source>
        <dbReference type="Pfam" id="PF24041"/>
    </source>
</evidence>
<dbReference type="Gene3D" id="2.60.40.2480">
    <property type="entry name" value="Periplasmic metal-binding protein Tp34-type"/>
    <property type="match status" value="1"/>
</dbReference>
<dbReference type="PATRIC" id="fig|1230457.4.peg.1005"/>
<organism evidence="3 4">
    <name type="scientific">Natrinema limicola JCM 13563</name>
    <dbReference type="NCBI Taxonomy" id="1230457"/>
    <lineage>
        <taxon>Archaea</taxon>
        <taxon>Methanobacteriati</taxon>
        <taxon>Methanobacteriota</taxon>
        <taxon>Stenosarchaea group</taxon>
        <taxon>Halobacteria</taxon>
        <taxon>Halobacteriales</taxon>
        <taxon>Natrialbaceae</taxon>
        <taxon>Natrinema</taxon>
    </lineage>
</organism>
<dbReference type="AlphaFoldDB" id="M0CLG5"/>
<evidence type="ECO:0000313" key="3">
    <source>
        <dbReference type="EMBL" id="ELZ24076.1"/>
    </source>
</evidence>
<dbReference type="EMBL" id="AOIT01000021">
    <property type="protein sequence ID" value="ELZ24076.1"/>
    <property type="molecule type" value="Genomic_DNA"/>
</dbReference>
<keyword evidence="4" id="KW-1185">Reference proteome</keyword>
<dbReference type="eggNOG" id="arCOG04511">
    <property type="taxonomic scope" value="Archaea"/>
</dbReference>
<evidence type="ECO:0000313" key="4">
    <source>
        <dbReference type="Proteomes" id="UP000011615"/>
    </source>
</evidence>
<gene>
    <name evidence="3" type="ORF">C476_04995</name>
</gene>
<name>M0CLG5_9EURY</name>
<dbReference type="Proteomes" id="UP000011615">
    <property type="component" value="Unassembled WGS sequence"/>
</dbReference>
<protein>
    <recommendedName>
        <fullName evidence="2">DUF7350 domain-containing protein</fullName>
    </recommendedName>
</protein>
<feature type="domain" description="DUF7350" evidence="2">
    <location>
        <begin position="261"/>
        <end position="389"/>
    </location>
</feature>
<proteinExistence type="predicted"/>
<feature type="region of interest" description="Disordered" evidence="1">
    <location>
        <begin position="231"/>
        <end position="253"/>
    </location>
</feature>
<accession>M0CLG5</accession>
<comment type="caution">
    <text evidence="3">The sequence shown here is derived from an EMBL/GenBank/DDBJ whole genome shotgun (WGS) entry which is preliminary data.</text>
</comment>
<dbReference type="STRING" id="1230457.C476_04995"/>
<reference evidence="3 4" key="1">
    <citation type="journal article" date="2014" name="PLoS Genet.">
        <title>Phylogenetically driven sequencing of extremely halophilic archaea reveals strategies for static and dynamic osmo-response.</title>
        <authorList>
            <person name="Becker E.A."/>
            <person name="Seitzer P.M."/>
            <person name="Tritt A."/>
            <person name="Larsen D."/>
            <person name="Krusor M."/>
            <person name="Yao A.I."/>
            <person name="Wu D."/>
            <person name="Madern D."/>
            <person name="Eisen J.A."/>
            <person name="Darling A.E."/>
            <person name="Facciotti M.T."/>
        </authorList>
    </citation>
    <scope>NUCLEOTIDE SEQUENCE [LARGE SCALE GENOMIC DNA]</scope>
    <source>
        <strain evidence="3 4">JCM 13563</strain>
    </source>
</reference>
<dbReference type="RefSeq" id="WP_008010468.1">
    <property type="nucleotide sequence ID" value="NZ_AOIT01000021.1"/>
</dbReference>
<dbReference type="OrthoDB" id="156174at2157"/>
<evidence type="ECO:0000256" key="1">
    <source>
        <dbReference type="SAM" id="MobiDB-lite"/>
    </source>
</evidence>
<feature type="region of interest" description="Disordered" evidence="1">
    <location>
        <begin position="18"/>
        <end position="60"/>
    </location>
</feature>
<sequence length="395" mass="42886">MNRRTFLHRTAPLPAAISLAGCGAPEDGTDDRNESESDSGAGSGGNVTGTAPIPMLEDPPDAVYLPGHRKSMRMLEPVAAGDYRLAPMVTYPHPFWLVTGTERQLVEPEAGRGVHLMLVVWDAVTGHVLPVDISPQATLEGDGGWRRHLSLWPMLSQEMGFHFGDNITLPADGSYTVRVDLPPITTRRTGAFAGRFDDGASATFEFTYDQAFRETVVDGIELLERERWGERGALEPMTHGGDGDRGRQSEIPYSALPPAEDYPGTLLHESDIRSQGGLPRSGDAAFVVTLLESDSSLADGDDRYLFVSPRTPYNRVPLSNMSLQATVDRDGSTVVDLVGTLDGEVGFHYGHSLTDIQPGDSVTITVESPPQLARHQGYEMAFVEMEPLECVVPTK</sequence>
<dbReference type="InterPro" id="IPR038482">
    <property type="entry name" value="Tp34-type_sf"/>
</dbReference>
<dbReference type="Pfam" id="PF24041">
    <property type="entry name" value="DUF7350"/>
    <property type="match status" value="1"/>
</dbReference>
<dbReference type="PROSITE" id="PS51257">
    <property type="entry name" value="PROKAR_LIPOPROTEIN"/>
    <property type="match status" value="1"/>
</dbReference>
<dbReference type="InterPro" id="IPR055774">
    <property type="entry name" value="DUF7350"/>
</dbReference>